<evidence type="ECO:0000256" key="2">
    <source>
        <dbReference type="ARBA" id="ARBA00007069"/>
    </source>
</evidence>
<evidence type="ECO:0000256" key="6">
    <source>
        <dbReference type="ARBA" id="ARBA00022989"/>
    </source>
</evidence>
<dbReference type="Gene3D" id="1.10.3720.10">
    <property type="entry name" value="MetI-like"/>
    <property type="match status" value="1"/>
</dbReference>
<dbReference type="InterPro" id="IPR035906">
    <property type="entry name" value="MetI-like_sf"/>
</dbReference>
<keyword evidence="5 8" id="KW-0812">Transmembrane</keyword>
<evidence type="ECO:0000256" key="5">
    <source>
        <dbReference type="ARBA" id="ARBA00022692"/>
    </source>
</evidence>
<feature type="transmembrane region" description="Helical" evidence="8">
    <location>
        <begin position="142"/>
        <end position="164"/>
    </location>
</feature>
<evidence type="ECO:0000313" key="10">
    <source>
        <dbReference type="EMBL" id="SVB33037.1"/>
    </source>
</evidence>
<dbReference type="EMBL" id="UINC01037485">
    <property type="protein sequence ID" value="SVB33037.1"/>
    <property type="molecule type" value="Genomic_DNA"/>
</dbReference>
<evidence type="ECO:0000256" key="1">
    <source>
        <dbReference type="ARBA" id="ARBA00004651"/>
    </source>
</evidence>
<accession>A0A382D5Z7</accession>
<dbReference type="GO" id="GO:0005886">
    <property type="term" value="C:plasma membrane"/>
    <property type="evidence" value="ECO:0007669"/>
    <property type="project" value="UniProtKB-SubCell"/>
</dbReference>
<evidence type="ECO:0000256" key="8">
    <source>
        <dbReference type="SAM" id="Phobius"/>
    </source>
</evidence>
<comment type="subcellular location">
    <subcellularLocation>
        <location evidence="1">Cell membrane</location>
        <topology evidence="1">Multi-pass membrane protein</topology>
    </subcellularLocation>
</comment>
<protein>
    <recommendedName>
        <fullName evidence="9">ABC transmembrane type-1 domain-containing protein</fullName>
    </recommendedName>
</protein>
<keyword evidence="7 8" id="KW-0472">Membrane</keyword>
<dbReference type="SUPFAM" id="SSF161098">
    <property type="entry name" value="MetI-like"/>
    <property type="match status" value="1"/>
</dbReference>
<proteinExistence type="inferred from homology"/>
<dbReference type="Pfam" id="PF00528">
    <property type="entry name" value="BPD_transp_1"/>
    <property type="match status" value="1"/>
</dbReference>
<dbReference type="CDD" id="cd06261">
    <property type="entry name" value="TM_PBP2"/>
    <property type="match status" value="1"/>
</dbReference>
<dbReference type="PANTHER" id="PTHR42929">
    <property type="entry name" value="INNER MEMBRANE ABC TRANSPORTER PERMEASE PROTEIN YDCU-RELATED-RELATED"/>
    <property type="match status" value="1"/>
</dbReference>
<dbReference type="PANTHER" id="PTHR42929:SF5">
    <property type="entry name" value="ABC TRANSPORTER PERMEASE PROTEIN"/>
    <property type="match status" value="1"/>
</dbReference>
<evidence type="ECO:0000256" key="7">
    <source>
        <dbReference type="ARBA" id="ARBA00023136"/>
    </source>
</evidence>
<dbReference type="InterPro" id="IPR000515">
    <property type="entry name" value="MetI-like"/>
</dbReference>
<feature type="transmembrane region" description="Helical" evidence="8">
    <location>
        <begin position="55"/>
        <end position="78"/>
    </location>
</feature>
<sequence>MNNRLHILLVLPGVLLVAALLVAPLFSLFLDTIPDLEHPFSLYEAFLEKGFHRKIIIRTIRVALITTMICVILAYPCAFFIARYAGRFKAVLIVIAVFPLLLSPVVRSFAWMAILGKNGFFNDLLQFLRIIDEPLQMLYTEVAVIIGLTYLFMPLMILPLVGVIENIEEDLLDSAKSLGAKGNSVFFQIILPLSASGLLVGCILVFTGSLTAYTTPRLLGGDQAMTLSTLIYQNAMTLFEWDAASVIAIIMIASTILVMKIIGSLATRMNPDV</sequence>
<comment type="similarity">
    <text evidence="2">Belongs to the binding-protein-dependent transport system permease family. CysTW subfamily.</text>
</comment>
<keyword evidence="4" id="KW-1003">Cell membrane</keyword>
<keyword evidence="6 8" id="KW-1133">Transmembrane helix</keyword>
<gene>
    <name evidence="10" type="ORF">METZ01_LOCUS185891</name>
</gene>
<dbReference type="PROSITE" id="PS50928">
    <property type="entry name" value="ABC_TM1"/>
    <property type="match status" value="1"/>
</dbReference>
<feature type="domain" description="ABC transmembrane type-1" evidence="9">
    <location>
        <begin position="56"/>
        <end position="262"/>
    </location>
</feature>
<evidence type="ECO:0000256" key="3">
    <source>
        <dbReference type="ARBA" id="ARBA00022448"/>
    </source>
</evidence>
<evidence type="ECO:0000259" key="9">
    <source>
        <dbReference type="PROSITE" id="PS50928"/>
    </source>
</evidence>
<feature type="transmembrane region" description="Helical" evidence="8">
    <location>
        <begin position="90"/>
        <end position="114"/>
    </location>
</feature>
<dbReference type="GO" id="GO:0055085">
    <property type="term" value="P:transmembrane transport"/>
    <property type="evidence" value="ECO:0007669"/>
    <property type="project" value="InterPro"/>
</dbReference>
<reference evidence="10" key="1">
    <citation type="submission" date="2018-05" db="EMBL/GenBank/DDBJ databases">
        <authorList>
            <person name="Lanie J.A."/>
            <person name="Ng W.-L."/>
            <person name="Kazmierczak K.M."/>
            <person name="Andrzejewski T.M."/>
            <person name="Davidsen T.M."/>
            <person name="Wayne K.J."/>
            <person name="Tettelin H."/>
            <person name="Glass J.I."/>
            <person name="Rusch D."/>
            <person name="Podicherti R."/>
            <person name="Tsui H.-C.T."/>
            <person name="Winkler M.E."/>
        </authorList>
    </citation>
    <scope>NUCLEOTIDE SEQUENCE</scope>
</reference>
<evidence type="ECO:0000256" key="4">
    <source>
        <dbReference type="ARBA" id="ARBA00022475"/>
    </source>
</evidence>
<organism evidence="10">
    <name type="scientific">marine metagenome</name>
    <dbReference type="NCBI Taxonomy" id="408172"/>
    <lineage>
        <taxon>unclassified sequences</taxon>
        <taxon>metagenomes</taxon>
        <taxon>ecological metagenomes</taxon>
    </lineage>
</organism>
<feature type="transmembrane region" description="Helical" evidence="8">
    <location>
        <begin position="7"/>
        <end position="30"/>
    </location>
</feature>
<keyword evidence="3" id="KW-0813">Transport</keyword>
<feature type="transmembrane region" description="Helical" evidence="8">
    <location>
        <begin position="243"/>
        <end position="262"/>
    </location>
</feature>
<dbReference type="AlphaFoldDB" id="A0A382D5Z7"/>
<name>A0A382D5Z7_9ZZZZ</name>
<feature type="transmembrane region" description="Helical" evidence="8">
    <location>
        <begin position="185"/>
        <end position="206"/>
    </location>
</feature>